<sequence>MDTPSRYWLIILSSRINS</sequence>
<evidence type="ECO:0000313" key="1">
    <source>
        <dbReference type="EMBL" id="QVQ02172.1"/>
    </source>
</evidence>
<reference evidence="1" key="1">
    <citation type="submission" date="2018-07" db="EMBL/GenBank/DDBJ databases">
        <authorList>
            <consortium name="GenomeTrakr network: Whole genome sequencing for foodborne pathogen traceback"/>
        </authorList>
    </citation>
    <scope>NUCLEOTIDE SEQUENCE</scope>
    <source>
        <strain evidence="1">SGSC 2240</strain>
    </source>
</reference>
<name>A0A8E6KCJ2_SALEB</name>
<proteinExistence type="predicted"/>
<gene>
    <name evidence="1" type="ORF">CAI54_22935</name>
</gene>
<dbReference type="InterPro" id="IPR053640">
    <property type="entry name" value="YsgD-like"/>
</dbReference>
<dbReference type="NCBIfam" id="NF041266">
    <property type="entry name" value="YsgD_CorL"/>
    <property type="match status" value="1"/>
</dbReference>
<organism evidence="1">
    <name type="scientific">Salmonella enterica subsp. enterica serovar Paratyphi B str. CFSAN000542</name>
    <dbReference type="NCBI Taxonomy" id="1299078"/>
    <lineage>
        <taxon>Bacteria</taxon>
        <taxon>Pseudomonadati</taxon>
        <taxon>Pseudomonadota</taxon>
        <taxon>Gammaproteobacteria</taxon>
        <taxon>Enterobacterales</taxon>
        <taxon>Enterobacteriaceae</taxon>
        <taxon>Salmonella</taxon>
    </lineage>
</organism>
<dbReference type="EMBL" id="CP074619">
    <property type="protein sequence ID" value="QVQ02172.1"/>
    <property type="molecule type" value="Genomic_DNA"/>
</dbReference>
<dbReference type="AlphaFoldDB" id="A0A8E6KCJ2"/>
<reference evidence="1" key="2">
    <citation type="submission" date="2021-05" db="EMBL/GenBank/DDBJ databases">
        <title>Whole genome PacBio Sequel sequence of Salmonella enterica subsp. enterica.</title>
        <authorList>
            <person name="Hoffmann M."/>
            <person name="Balkey M."/>
            <person name="Luo Y."/>
        </authorList>
    </citation>
    <scope>NUCLEOTIDE SEQUENCE</scope>
    <source>
        <strain evidence="1">SGSC 2240</strain>
    </source>
</reference>
<protein>
    <submittedName>
        <fullName evidence="1">Uncharacterized protein</fullName>
    </submittedName>
</protein>
<accession>A0A8E6KCJ2</accession>